<sequence>GSGNDNGESGNGGGVAAGSGCSSAGSISSSDGMNSSIPALGQTLVNVGTQDSIHNQEMAGPEKHKLHMHMGPLASQVVHRLLEIR</sequence>
<feature type="non-terminal residue" evidence="2">
    <location>
        <position position="1"/>
    </location>
</feature>
<dbReference type="AlphaFoldDB" id="A0A699VBD6"/>
<feature type="region of interest" description="Disordered" evidence="1">
    <location>
        <begin position="1"/>
        <end position="38"/>
    </location>
</feature>
<feature type="compositionally biased region" description="Gly residues" evidence="1">
    <location>
        <begin position="1"/>
        <end position="17"/>
    </location>
</feature>
<gene>
    <name evidence="2" type="ORF">Tci_902957</name>
</gene>
<accession>A0A699VBD6</accession>
<reference evidence="2" key="1">
    <citation type="journal article" date="2019" name="Sci. Rep.">
        <title>Draft genome of Tanacetum cinerariifolium, the natural source of mosquito coil.</title>
        <authorList>
            <person name="Yamashiro T."/>
            <person name="Shiraishi A."/>
            <person name="Satake H."/>
            <person name="Nakayama K."/>
        </authorList>
    </citation>
    <scope>NUCLEOTIDE SEQUENCE</scope>
</reference>
<feature type="compositionally biased region" description="Low complexity" evidence="1">
    <location>
        <begin position="18"/>
        <end position="36"/>
    </location>
</feature>
<evidence type="ECO:0000256" key="1">
    <source>
        <dbReference type="SAM" id="MobiDB-lite"/>
    </source>
</evidence>
<dbReference type="EMBL" id="BKCJ011409501">
    <property type="protein sequence ID" value="GFD30988.1"/>
    <property type="molecule type" value="Genomic_DNA"/>
</dbReference>
<name>A0A699VBD6_TANCI</name>
<protein>
    <submittedName>
        <fullName evidence="2">Uncharacterized protein</fullName>
    </submittedName>
</protein>
<proteinExistence type="predicted"/>
<organism evidence="2">
    <name type="scientific">Tanacetum cinerariifolium</name>
    <name type="common">Dalmatian daisy</name>
    <name type="synonym">Chrysanthemum cinerariifolium</name>
    <dbReference type="NCBI Taxonomy" id="118510"/>
    <lineage>
        <taxon>Eukaryota</taxon>
        <taxon>Viridiplantae</taxon>
        <taxon>Streptophyta</taxon>
        <taxon>Embryophyta</taxon>
        <taxon>Tracheophyta</taxon>
        <taxon>Spermatophyta</taxon>
        <taxon>Magnoliopsida</taxon>
        <taxon>eudicotyledons</taxon>
        <taxon>Gunneridae</taxon>
        <taxon>Pentapetalae</taxon>
        <taxon>asterids</taxon>
        <taxon>campanulids</taxon>
        <taxon>Asterales</taxon>
        <taxon>Asteraceae</taxon>
        <taxon>Asteroideae</taxon>
        <taxon>Anthemideae</taxon>
        <taxon>Anthemidinae</taxon>
        <taxon>Tanacetum</taxon>
    </lineage>
</organism>
<feature type="non-terminal residue" evidence="2">
    <location>
        <position position="85"/>
    </location>
</feature>
<comment type="caution">
    <text evidence="2">The sequence shown here is derived from an EMBL/GenBank/DDBJ whole genome shotgun (WGS) entry which is preliminary data.</text>
</comment>
<evidence type="ECO:0000313" key="2">
    <source>
        <dbReference type="EMBL" id="GFD30988.1"/>
    </source>
</evidence>